<organism evidence="2 3">
    <name type="scientific">Desulfonema ishimotonii</name>
    <dbReference type="NCBI Taxonomy" id="45657"/>
    <lineage>
        <taxon>Bacteria</taxon>
        <taxon>Pseudomonadati</taxon>
        <taxon>Thermodesulfobacteriota</taxon>
        <taxon>Desulfobacteria</taxon>
        <taxon>Desulfobacterales</taxon>
        <taxon>Desulfococcaceae</taxon>
        <taxon>Desulfonema</taxon>
    </lineage>
</organism>
<dbReference type="Pfam" id="PF23161">
    <property type="entry name" value="HTH_RNase_II"/>
    <property type="match status" value="1"/>
</dbReference>
<gene>
    <name evidence="2" type="ORF">DENIS_2542</name>
</gene>
<dbReference type="SUPFAM" id="SSF50249">
    <property type="entry name" value="Nucleic acid-binding proteins"/>
    <property type="match status" value="1"/>
</dbReference>
<dbReference type="PANTHER" id="PTHR23355">
    <property type="entry name" value="RIBONUCLEASE"/>
    <property type="match status" value="1"/>
</dbReference>
<accession>A0A401FX90</accession>
<feature type="domain" description="RNB" evidence="1">
    <location>
        <begin position="276"/>
        <end position="560"/>
    </location>
</feature>
<dbReference type="OrthoDB" id="9764149at2"/>
<dbReference type="Pfam" id="PF00773">
    <property type="entry name" value="RNB"/>
    <property type="match status" value="1"/>
</dbReference>
<dbReference type="PANTHER" id="PTHR23355:SF42">
    <property type="entry name" value="RIBONUCLEASE II, CHLOROPLASTIC_MITOCHONDRIAL"/>
    <property type="match status" value="1"/>
</dbReference>
<dbReference type="InterPro" id="IPR050180">
    <property type="entry name" value="RNR_Ribonuclease"/>
</dbReference>
<sequence length="665" mass="76894">MESGNIVEYIDRQKIVCAVVMEVKNQRLRLLSENNREVKLSVNRLSHRARTGLDMSLNRDKLAETLKTIAQRRRTLAEAVEIGELWDVLNSEQEWIDLETMTEFCFPDDPTPDHEAAVVRAFFKDRLYFKFNHDRFFPYSEAQVEQMRAHGEEIARRNRIIEMGSHWIRRITEDANSPFDGATADEQQEFINILRSYYLFEKESPHSSIAKEMISRAGIDGGENLFHLFVKLNVWGQDENIDLYRYEVPTDFSEKLMAHTRQLLSSPPADSGNGIRRDLTGLRTMTIDGQATLDFDDALSFEEKDGHYLLGVHIADVGEFVERDSPLDREALLRGSSIYMPDQKIPMLPPSLAEGRCSLKAGEIRPAISTMIRLSPIGDILGYEIFPSLIRVTDQLTYYDVNMMAEENREIILLHRIAREFRQKRLSDGAVQISLPEVNIWLDEEGEVVVSKTNRESPGRLLVSEIMIMANWLMATFLSEQGLPAIYRSQPDPKERLYKSDEGSLFQNWMQRRLLSRFMLSTEAERHSGLGLGAYVTATSPIRKYFDLVTQRQIRSVFGLETVYTADEIRQMIQLLEQPMSCVSRLQYRRKRYWLLKYLETKTGQKEQAIVLNRRRNSYQALITEYMTECSLPLSSGIRLKPEDMIQVTIQHVNARKDIFSVFIG</sequence>
<dbReference type="GO" id="GO:0000932">
    <property type="term" value="C:P-body"/>
    <property type="evidence" value="ECO:0007669"/>
    <property type="project" value="TreeGrafter"/>
</dbReference>
<dbReference type="GO" id="GO:0000175">
    <property type="term" value="F:3'-5'-RNA exonuclease activity"/>
    <property type="evidence" value="ECO:0007669"/>
    <property type="project" value="TreeGrafter"/>
</dbReference>
<evidence type="ECO:0000313" key="3">
    <source>
        <dbReference type="Proteomes" id="UP000288096"/>
    </source>
</evidence>
<dbReference type="GO" id="GO:0006402">
    <property type="term" value="P:mRNA catabolic process"/>
    <property type="evidence" value="ECO:0007669"/>
    <property type="project" value="TreeGrafter"/>
</dbReference>
<dbReference type="AlphaFoldDB" id="A0A401FX90"/>
<comment type="caution">
    <text evidence="2">The sequence shown here is derived from an EMBL/GenBank/DDBJ whole genome shotgun (WGS) entry which is preliminary data.</text>
</comment>
<protein>
    <submittedName>
        <fullName evidence="2">RNB domain-containing ribonuclease</fullName>
    </submittedName>
</protein>
<dbReference type="InterPro" id="IPR012340">
    <property type="entry name" value="NA-bd_OB-fold"/>
</dbReference>
<dbReference type="InterPro" id="IPR001900">
    <property type="entry name" value="RNase_II/R"/>
</dbReference>
<dbReference type="Proteomes" id="UP000288096">
    <property type="component" value="Unassembled WGS sequence"/>
</dbReference>
<reference evidence="3" key="2">
    <citation type="submission" date="2019-01" db="EMBL/GenBank/DDBJ databases">
        <title>Genome sequence of Desulfonema ishimotonii strain Tokyo 01.</title>
        <authorList>
            <person name="Fukui M."/>
        </authorList>
    </citation>
    <scope>NUCLEOTIDE SEQUENCE [LARGE SCALE GENOMIC DNA]</scope>
    <source>
        <strain evidence="3">Tokyo 01</strain>
    </source>
</reference>
<dbReference type="RefSeq" id="WP_124328850.1">
    <property type="nucleotide sequence ID" value="NZ_BEXT01000001.1"/>
</dbReference>
<reference evidence="3" key="1">
    <citation type="submission" date="2017-11" db="EMBL/GenBank/DDBJ databases">
        <authorList>
            <person name="Watanabe M."/>
            <person name="Kojima H."/>
        </authorList>
    </citation>
    <scope>NUCLEOTIDE SEQUENCE [LARGE SCALE GENOMIC DNA]</scope>
    <source>
        <strain evidence="3">Tokyo 01</strain>
    </source>
</reference>
<dbReference type="GO" id="GO:0003723">
    <property type="term" value="F:RNA binding"/>
    <property type="evidence" value="ECO:0007669"/>
    <property type="project" value="InterPro"/>
</dbReference>
<evidence type="ECO:0000259" key="1">
    <source>
        <dbReference type="SMART" id="SM00955"/>
    </source>
</evidence>
<dbReference type="InterPro" id="IPR056404">
    <property type="entry name" value="HTH_RNase_II"/>
</dbReference>
<proteinExistence type="predicted"/>
<keyword evidence="3" id="KW-1185">Reference proteome</keyword>
<dbReference type="SMART" id="SM00955">
    <property type="entry name" value="RNB"/>
    <property type="match status" value="1"/>
</dbReference>
<evidence type="ECO:0000313" key="2">
    <source>
        <dbReference type="EMBL" id="GBC61580.1"/>
    </source>
</evidence>
<dbReference type="EMBL" id="BEXT01000001">
    <property type="protein sequence ID" value="GBC61580.1"/>
    <property type="molecule type" value="Genomic_DNA"/>
</dbReference>
<name>A0A401FX90_9BACT</name>